<evidence type="ECO:0000256" key="1">
    <source>
        <dbReference type="SAM" id="SignalP"/>
    </source>
</evidence>
<dbReference type="AlphaFoldDB" id="A0A821FE24"/>
<feature type="non-terminal residue" evidence="2">
    <location>
        <position position="1"/>
    </location>
</feature>
<feature type="signal peptide" evidence="1">
    <location>
        <begin position="1"/>
        <end position="22"/>
    </location>
</feature>
<evidence type="ECO:0000313" key="2">
    <source>
        <dbReference type="EMBL" id="CAF4648657.1"/>
    </source>
</evidence>
<feature type="chain" id="PRO_5032978362" evidence="1">
    <location>
        <begin position="23"/>
        <end position="131"/>
    </location>
</feature>
<name>A0A821FE24_9BILA</name>
<evidence type="ECO:0000313" key="3">
    <source>
        <dbReference type="Proteomes" id="UP000663862"/>
    </source>
</evidence>
<comment type="caution">
    <text evidence="2">The sequence shown here is derived from an EMBL/GenBank/DDBJ whole genome shotgun (WGS) entry which is preliminary data.</text>
</comment>
<protein>
    <submittedName>
        <fullName evidence="2">Uncharacterized protein</fullName>
    </submittedName>
</protein>
<dbReference type="Proteomes" id="UP000663862">
    <property type="component" value="Unassembled WGS sequence"/>
</dbReference>
<reference evidence="2" key="1">
    <citation type="submission" date="2021-02" db="EMBL/GenBank/DDBJ databases">
        <authorList>
            <person name="Nowell W R."/>
        </authorList>
    </citation>
    <scope>NUCLEOTIDE SEQUENCE</scope>
</reference>
<sequence>GRHKMLQLIIDLLGRLTMTADGYEPLLRAFEEIVLSYNEFVERVCAAVVHEKNDLVMNQLADIFAKVAFEKQTLVFIQKKILNDPSLNIFLKKCVWKIGKLIGQSNVNNFDQSLASFNKQCLQLITSHCEP</sequence>
<proteinExistence type="predicted"/>
<dbReference type="EMBL" id="CAJOBQ010005029">
    <property type="protein sequence ID" value="CAF4648657.1"/>
    <property type="molecule type" value="Genomic_DNA"/>
</dbReference>
<gene>
    <name evidence="2" type="ORF">TSG867_LOCUS30640</name>
</gene>
<organism evidence="2 3">
    <name type="scientific">Rotaria socialis</name>
    <dbReference type="NCBI Taxonomy" id="392032"/>
    <lineage>
        <taxon>Eukaryota</taxon>
        <taxon>Metazoa</taxon>
        <taxon>Spiralia</taxon>
        <taxon>Gnathifera</taxon>
        <taxon>Rotifera</taxon>
        <taxon>Eurotatoria</taxon>
        <taxon>Bdelloidea</taxon>
        <taxon>Philodinida</taxon>
        <taxon>Philodinidae</taxon>
        <taxon>Rotaria</taxon>
    </lineage>
</organism>
<keyword evidence="1" id="KW-0732">Signal</keyword>
<accession>A0A821FE24</accession>